<name>A0A852W6Q1_PSEA5</name>
<keyword evidence="2" id="KW-1185">Reference proteome</keyword>
<evidence type="ECO:0000313" key="2">
    <source>
        <dbReference type="Proteomes" id="UP000549695"/>
    </source>
</evidence>
<gene>
    <name evidence="1" type="ORF">HDA37_005082</name>
</gene>
<protein>
    <submittedName>
        <fullName evidence="1">Uncharacterized protein</fullName>
    </submittedName>
</protein>
<accession>A0A852W6Q1</accession>
<organism evidence="1 2">
    <name type="scientific">Pseudonocardia alni</name>
    <name type="common">Amycolata alni</name>
    <dbReference type="NCBI Taxonomy" id="33907"/>
    <lineage>
        <taxon>Bacteria</taxon>
        <taxon>Bacillati</taxon>
        <taxon>Actinomycetota</taxon>
        <taxon>Actinomycetes</taxon>
        <taxon>Pseudonocardiales</taxon>
        <taxon>Pseudonocardiaceae</taxon>
        <taxon>Pseudonocardia</taxon>
    </lineage>
</organism>
<comment type="caution">
    <text evidence="1">The sequence shown here is derived from an EMBL/GenBank/DDBJ whole genome shotgun (WGS) entry which is preliminary data.</text>
</comment>
<dbReference type="EMBL" id="JACCCZ010000001">
    <property type="protein sequence ID" value="NYG04797.1"/>
    <property type="molecule type" value="Genomic_DNA"/>
</dbReference>
<proteinExistence type="predicted"/>
<dbReference type="GeneID" id="98054746"/>
<dbReference type="Proteomes" id="UP000549695">
    <property type="component" value="Unassembled WGS sequence"/>
</dbReference>
<dbReference type="AlphaFoldDB" id="A0A852W6Q1"/>
<dbReference type="RefSeq" id="WP_312888939.1">
    <property type="nucleotide sequence ID" value="NZ_BAAAJZ010000004.1"/>
</dbReference>
<reference evidence="1 2" key="1">
    <citation type="submission" date="2020-07" db="EMBL/GenBank/DDBJ databases">
        <title>Sequencing the genomes of 1000 actinobacteria strains.</title>
        <authorList>
            <person name="Klenk H.-P."/>
        </authorList>
    </citation>
    <scope>NUCLEOTIDE SEQUENCE [LARGE SCALE GENOMIC DNA]</scope>
    <source>
        <strain evidence="1 2">DSM 44749</strain>
    </source>
</reference>
<sequence length="90" mass="9781">MSETRRAATARYQRGAISPVHWRSALAHSHAREARWWGVLARVAVRDHSVPQIYVSAVAAAQGAALTDAARWAESARDHARTAAVPSRVA</sequence>
<evidence type="ECO:0000313" key="1">
    <source>
        <dbReference type="EMBL" id="NYG04797.1"/>
    </source>
</evidence>